<sequence length="685" mass="72708">MKLLGTVAALALCDAASHTYAVAVKPRPHTAMPNLAARGTEMSLMAAKPIGNAINRAGWKVTCDGEEQGNECAKAIDGDNNTMWHTAWQNDNPPPPHTITVDMGSAQTINGISVLPRQDGSEHGWIARHDVLVSNDGQTWGDPVATGTWYTDATAKYANFEPRSARYVRLVARSEAQGRPWTSIAELNVYRADGPPVPKNGIGKWGLTLDFPVVPVAGVVDPLTGKVVVWSAYENDQYEGSPGGWTLTSTWDPATGEVTERNVTNIGHDMFCPGVSLDASGRVVVTGGSNAQKTSFYDAATEAWVPGPDMKTPRGYQASATCSDGRVFTIGGSWSGGQFEKNGEVWDPKTNSWRALPGAAVKPMLTKDRGGIYRADNHAWLFGWRNGSVFQAGPSTAMNWYYTAGDGRVRSAGQRRAPRGADPDAMCGNAVMFDATAGKILTVGGAPHYEDADATTNAHVLTLGDAGAAPKVVFAGNGMAHPRIFANAVVLPDGTVFVTGGQQHAELFKDTTPQLTPELYDPALGAFVEQAPNSVVRVYHSMALLLPDATVLSGGGGLCGGACDTNHFDAQVFSPRYLFDGEGQPAARPKIRAVASKEVHAGDAIKVTTDGPVKSAALVRYGSATHSVNTDQRRVPLTLRQDGGSYAYSADLPRDLGVLLPGYWMLFVMNDKGVPSVAATVKVLL</sequence>
<dbReference type="CDD" id="cd02851">
    <property type="entry name" value="E_set_GO_C"/>
    <property type="match status" value="1"/>
</dbReference>
<feature type="signal peptide" evidence="2">
    <location>
        <begin position="1"/>
        <end position="15"/>
    </location>
</feature>
<dbReference type="InterPro" id="IPR011043">
    <property type="entry name" value="Gal_Oxase/kelch_b-propeller"/>
</dbReference>
<protein>
    <submittedName>
        <fullName evidence="4">Galactose oxidase</fullName>
    </submittedName>
</protein>
<dbReference type="InterPro" id="IPR009880">
    <property type="entry name" value="Glyoxal_oxidase_N"/>
</dbReference>
<dbReference type="SUPFAM" id="SSF50965">
    <property type="entry name" value="Galactose oxidase, central domain"/>
    <property type="match status" value="1"/>
</dbReference>
<dbReference type="Pfam" id="PF00754">
    <property type="entry name" value="F5_F8_type_C"/>
    <property type="match status" value="1"/>
</dbReference>
<dbReference type="Gene3D" id="2.60.120.260">
    <property type="entry name" value="Galactose-binding domain-like"/>
    <property type="match status" value="1"/>
</dbReference>
<dbReference type="PANTHER" id="PTHR32208:SF68">
    <property type="entry name" value="GALACTOSE OXIDASE"/>
    <property type="match status" value="1"/>
</dbReference>
<dbReference type="Pfam" id="PF01344">
    <property type="entry name" value="Kelch_1"/>
    <property type="match status" value="1"/>
</dbReference>
<evidence type="ECO:0000313" key="4">
    <source>
        <dbReference type="EMBL" id="OAQ69350.1"/>
    </source>
</evidence>
<dbReference type="InterPro" id="IPR015202">
    <property type="entry name" value="GO-like_E_set"/>
</dbReference>
<dbReference type="InterPro" id="IPR006652">
    <property type="entry name" value="Kelch_1"/>
</dbReference>
<dbReference type="CDD" id="cd00057">
    <property type="entry name" value="FA58C"/>
    <property type="match status" value="1"/>
</dbReference>
<dbReference type="Pfam" id="PF07250">
    <property type="entry name" value="Glyoxal_oxid_N"/>
    <property type="match status" value="1"/>
</dbReference>
<dbReference type="Gene3D" id="2.130.10.80">
    <property type="entry name" value="Galactose oxidase/kelch, beta-propeller"/>
    <property type="match status" value="1"/>
</dbReference>
<dbReference type="Pfam" id="PF09118">
    <property type="entry name" value="GO-like_E_set"/>
    <property type="match status" value="1"/>
</dbReference>
<dbReference type="OrthoDB" id="2019572at2759"/>
<dbReference type="PANTHER" id="PTHR32208">
    <property type="entry name" value="SECRETED PROTEIN-RELATED"/>
    <property type="match status" value="1"/>
</dbReference>
<keyword evidence="1 2" id="KW-0732">Signal</keyword>
<evidence type="ECO:0000256" key="1">
    <source>
        <dbReference type="ARBA" id="ARBA00022729"/>
    </source>
</evidence>
<comment type="caution">
    <text evidence="4">The sequence shown here is derived from an EMBL/GenBank/DDBJ whole genome shotgun (WGS) entry which is preliminary data.</text>
</comment>
<name>A0A179FVX3_PURLI</name>
<dbReference type="Proteomes" id="UP000078240">
    <property type="component" value="Unassembled WGS sequence"/>
</dbReference>
<dbReference type="AlphaFoldDB" id="A0A179FVX3"/>
<feature type="domain" description="F5/8 type C" evidence="3">
    <location>
        <begin position="30"/>
        <end position="192"/>
    </location>
</feature>
<dbReference type="SUPFAM" id="SSF49785">
    <property type="entry name" value="Galactose-binding domain-like"/>
    <property type="match status" value="1"/>
</dbReference>
<dbReference type="InterPro" id="IPR013783">
    <property type="entry name" value="Ig-like_fold"/>
</dbReference>
<dbReference type="Gene3D" id="2.60.40.10">
    <property type="entry name" value="Immunoglobulins"/>
    <property type="match status" value="1"/>
</dbReference>
<proteinExistence type="predicted"/>
<gene>
    <name evidence="4" type="ORF">VFPBJ_10725</name>
</gene>
<dbReference type="PROSITE" id="PS50022">
    <property type="entry name" value="FA58C_3"/>
    <property type="match status" value="1"/>
</dbReference>
<organism evidence="4 5">
    <name type="scientific">Purpureocillium lilacinum</name>
    <name type="common">Paecilomyces lilacinus</name>
    <dbReference type="NCBI Taxonomy" id="33203"/>
    <lineage>
        <taxon>Eukaryota</taxon>
        <taxon>Fungi</taxon>
        <taxon>Dikarya</taxon>
        <taxon>Ascomycota</taxon>
        <taxon>Pezizomycotina</taxon>
        <taxon>Sordariomycetes</taxon>
        <taxon>Hypocreomycetidae</taxon>
        <taxon>Hypocreales</taxon>
        <taxon>Ophiocordycipitaceae</taxon>
        <taxon>Purpureocillium</taxon>
    </lineage>
</organism>
<dbReference type="SUPFAM" id="SSF81296">
    <property type="entry name" value="E set domains"/>
    <property type="match status" value="1"/>
</dbReference>
<dbReference type="SMART" id="SM00231">
    <property type="entry name" value="FA58C"/>
    <property type="match status" value="1"/>
</dbReference>
<feature type="chain" id="PRO_5012294593" evidence="2">
    <location>
        <begin position="16"/>
        <end position="685"/>
    </location>
</feature>
<evidence type="ECO:0000256" key="2">
    <source>
        <dbReference type="SAM" id="SignalP"/>
    </source>
</evidence>
<evidence type="ECO:0000259" key="3">
    <source>
        <dbReference type="PROSITE" id="PS50022"/>
    </source>
</evidence>
<dbReference type="SMART" id="SM00612">
    <property type="entry name" value="Kelch"/>
    <property type="match status" value="3"/>
</dbReference>
<evidence type="ECO:0000313" key="5">
    <source>
        <dbReference type="Proteomes" id="UP000078240"/>
    </source>
</evidence>
<reference evidence="4 5" key="1">
    <citation type="submission" date="2016-01" db="EMBL/GenBank/DDBJ databases">
        <title>Biosynthesis of antibiotic leucinostatins and their inhibition on Phytophthora in bio-control Purpureocillium lilacinum.</title>
        <authorList>
            <person name="Wang G."/>
            <person name="Liu Z."/>
            <person name="Lin R."/>
            <person name="Li E."/>
            <person name="Mao Z."/>
            <person name="Ling J."/>
            <person name="Yin W."/>
            <person name="Xie B."/>
        </authorList>
    </citation>
    <scope>NUCLEOTIDE SEQUENCE [LARGE SCALE GENOMIC DNA]</scope>
    <source>
        <strain evidence="4">PLBJ-1</strain>
    </source>
</reference>
<dbReference type="EMBL" id="LSBH01000011">
    <property type="protein sequence ID" value="OAQ69350.1"/>
    <property type="molecule type" value="Genomic_DNA"/>
</dbReference>
<dbReference type="InterPro" id="IPR008979">
    <property type="entry name" value="Galactose-bd-like_sf"/>
</dbReference>
<dbReference type="InterPro" id="IPR014756">
    <property type="entry name" value="Ig_E-set"/>
</dbReference>
<accession>A0A179FVX3</accession>
<dbReference type="InterPro" id="IPR037293">
    <property type="entry name" value="Gal_Oxidase_central_sf"/>
</dbReference>
<dbReference type="InterPro" id="IPR000421">
    <property type="entry name" value="FA58C"/>
</dbReference>